<comment type="caution">
    <text evidence="2">The sequence shown here is derived from an EMBL/GenBank/DDBJ whole genome shotgun (WGS) entry which is preliminary data.</text>
</comment>
<reference evidence="2" key="1">
    <citation type="journal article" date="2022" name="bioRxiv">
        <title>Sequencing and chromosome-scale assembly of the giantPleurodeles waltlgenome.</title>
        <authorList>
            <person name="Brown T."/>
            <person name="Elewa A."/>
            <person name="Iarovenko S."/>
            <person name="Subramanian E."/>
            <person name="Araus A.J."/>
            <person name="Petzold A."/>
            <person name="Susuki M."/>
            <person name="Suzuki K.-i.T."/>
            <person name="Hayashi T."/>
            <person name="Toyoda A."/>
            <person name="Oliveira C."/>
            <person name="Osipova E."/>
            <person name="Leigh N.D."/>
            <person name="Simon A."/>
            <person name="Yun M.H."/>
        </authorList>
    </citation>
    <scope>NUCLEOTIDE SEQUENCE</scope>
    <source>
        <strain evidence="2">20211129_DDA</strain>
        <tissue evidence="2">Liver</tissue>
    </source>
</reference>
<feature type="region of interest" description="Disordered" evidence="1">
    <location>
        <begin position="1"/>
        <end position="30"/>
    </location>
</feature>
<dbReference type="EMBL" id="JANPWB010000001">
    <property type="protein sequence ID" value="KAJ1219285.1"/>
    <property type="molecule type" value="Genomic_DNA"/>
</dbReference>
<evidence type="ECO:0000313" key="3">
    <source>
        <dbReference type="Proteomes" id="UP001066276"/>
    </source>
</evidence>
<gene>
    <name evidence="2" type="ORF">NDU88_006854</name>
</gene>
<protein>
    <submittedName>
        <fullName evidence="2">Uncharacterized protein</fullName>
    </submittedName>
</protein>
<dbReference type="Proteomes" id="UP001066276">
    <property type="component" value="Chromosome 1_1"/>
</dbReference>
<evidence type="ECO:0000313" key="2">
    <source>
        <dbReference type="EMBL" id="KAJ1219285.1"/>
    </source>
</evidence>
<keyword evidence="3" id="KW-1185">Reference proteome</keyword>
<name>A0AAV7X505_PLEWA</name>
<dbReference type="AlphaFoldDB" id="A0AAV7X505"/>
<sequence length="74" mass="8523">MQVRWWDGSSNDGMLAAQGANQNERDPDGYGDVDVAVNELLDYDEEELEEGELWEVANDEAAWWLSPNNSRHRR</sequence>
<evidence type="ECO:0000256" key="1">
    <source>
        <dbReference type="SAM" id="MobiDB-lite"/>
    </source>
</evidence>
<organism evidence="2 3">
    <name type="scientific">Pleurodeles waltl</name>
    <name type="common">Iberian ribbed newt</name>
    <dbReference type="NCBI Taxonomy" id="8319"/>
    <lineage>
        <taxon>Eukaryota</taxon>
        <taxon>Metazoa</taxon>
        <taxon>Chordata</taxon>
        <taxon>Craniata</taxon>
        <taxon>Vertebrata</taxon>
        <taxon>Euteleostomi</taxon>
        <taxon>Amphibia</taxon>
        <taxon>Batrachia</taxon>
        <taxon>Caudata</taxon>
        <taxon>Salamandroidea</taxon>
        <taxon>Salamandridae</taxon>
        <taxon>Pleurodelinae</taxon>
        <taxon>Pleurodeles</taxon>
    </lineage>
</organism>
<accession>A0AAV7X505</accession>
<proteinExistence type="predicted"/>